<dbReference type="EMBL" id="CAJVPI010001389">
    <property type="protein sequence ID" value="CAG8610391.1"/>
    <property type="molecule type" value="Genomic_DNA"/>
</dbReference>
<organism evidence="1 2">
    <name type="scientific">Paraglomus brasilianum</name>
    <dbReference type="NCBI Taxonomy" id="144538"/>
    <lineage>
        <taxon>Eukaryota</taxon>
        <taxon>Fungi</taxon>
        <taxon>Fungi incertae sedis</taxon>
        <taxon>Mucoromycota</taxon>
        <taxon>Glomeromycotina</taxon>
        <taxon>Glomeromycetes</taxon>
        <taxon>Paraglomerales</taxon>
        <taxon>Paraglomeraceae</taxon>
        <taxon>Paraglomus</taxon>
    </lineage>
</organism>
<keyword evidence="2" id="KW-1185">Reference proteome</keyword>
<dbReference type="Proteomes" id="UP000789739">
    <property type="component" value="Unassembled WGS sequence"/>
</dbReference>
<sequence>FSMLFDNNDLVIEEKGRTECILNVSLRIRIVVSHILSERQESDCEEHWPIDLPVYSGINKPKRCYRIFSSLDQWSENDEMKDDNNTDDKNLNNKIKHKPLLVDTPITDTKSENNHLFTDKLQKPLGSSNDSYGNNYNIDKNEQCNDKTEIDKNENCNKEMYSNMPEGYYLKMRFGDFGYRHRCGYGTDDEDG</sequence>
<accession>A0A9N9GJH3</accession>
<proteinExistence type="predicted"/>
<gene>
    <name evidence="1" type="ORF">PBRASI_LOCUS8134</name>
</gene>
<evidence type="ECO:0000313" key="2">
    <source>
        <dbReference type="Proteomes" id="UP000789739"/>
    </source>
</evidence>
<reference evidence="1" key="1">
    <citation type="submission" date="2021-06" db="EMBL/GenBank/DDBJ databases">
        <authorList>
            <person name="Kallberg Y."/>
            <person name="Tangrot J."/>
            <person name="Rosling A."/>
        </authorList>
    </citation>
    <scope>NUCLEOTIDE SEQUENCE</scope>
    <source>
        <strain evidence="1">BR232B</strain>
    </source>
</reference>
<dbReference type="OrthoDB" id="10462233at2759"/>
<name>A0A9N9GJH3_9GLOM</name>
<comment type="caution">
    <text evidence="1">The sequence shown here is derived from an EMBL/GenBank/DDBJ whole genome shotgun (WGS) entry which is preliminary data.</text>
</comment>
<evidence type="ECO:0000313" key="1">
    <source>
        <dbReference type="EMBL" id="CAG8610391.1"/>
    </source>
</evidence>
<dbReference type="AlphaFoldDB" id="A0A9N9GJH3"/>
<protein>
    <submittedName>
        <fullName evidence="1">11255_t:CDS:1</fullName>
    </submittedName>
</protein>
<feature type="non-terminal residue" evidence="1">
    <location>
        <position position="1"/>
    </location>
</feature>